<dbReference type="EMBL" id="QXFW01000355">
    <property type="protein sequence ID" value="KAE9014957.1"/>
    <property type="molecule type" value="Genomic_DNA"/>
</dbReference>
<evidence type="ECO:0000313" key="1">
    <source>
        <dbReference type="EMBL" id="KAE8929744.1"/>
    </source>
</evidence>
<evidence type="ECO:0000313" key="3">
    <source>
        <dbReference type="EMBL" id="KAE9090548.1"/>
    </source>
</evidence>
<evidence type="ECO:0000313" key="5">
    <source>
        <dbReference type="Proteomes" id="UP000429523"/>
    </source>
</evidence>
<keyword evidence="6" id="KW-1185">Reference proteome</keyword>
<dbReference type="EMBL" id="QXFZ01001434">
    <property type="protein sequence ID" value="KAE9090548.1"/>
    <property type="molecule type" value="Genomic_DNA"/>
</dbReference>
<evidence type="ECO:0000313" key="2">
    <source>
        <dbReference type="EMBL" id="KAE9014957.1"/>
    </source>
</evidence>
<dbReference type="Proteomes" id="UP000441208">
    <property type="component" value="Unassembled WGS sequence"/>
</dbReference>
<proteinExistence type="predicted"/>
<reference evidence="5 6" key="1">
    <citation type="submission" date="2018-08" db="EMBL/GenBank/DDBJ databases">
        <title>Genomic investigation of the strawberry pathogen Phytophthora fragariae indicates pathogenicity is determined by transcriptional variation in three key races.</title>
        <authorList>
            <person name="Adams T.M."/>
            <person name="Armitage A.D."/>
            <person name="Sobczyk M.K."/>
            <person name="Bates H.J."/>
            <person name="Dunwell J.M."/>
            <person name="Nellist C.F."/>
            <person name="Harrison R.J."/>
        </authorList>
    </citation>
    <scope>NUCLEOTIDE SEQUENCE [LARGE SCALE GENOMIC DNA]</scope>
    <source>
        <strain evidence="4 6">NOV-27</strain>
        <strain evidence="3 7">NOV-71</strain>
        <strain evidence="1 5">NOV-9</strain>
        <strain evidence="2 8">SCRP245</strain>
    </source>
</reference>
<protein>
    <submittedName>
        <fullName evidence="3">Uncharacterized protein</fullName>
    </submittedName>
</protein>
<organism evidence="3 7">
    <name type="scientific">Phytophthora fragariae</name>
    <dbReference type="NCBI Taxonomy" id="53985"/>
    <lineage>
        <taxon>Eukaryota</taxon>
        <taxon>Sar</taxon>
        <taxon>Stramenopiles</taxon>
        <taxon>Oomycota</taxon>
        <taxon>Peronosporomycetes</taxon>
        <taxon>Peronosporales</taxon>
        <taxon>Peronosporaceae</taxon>
        <taxon>Phytophthora</taxon>
    </lineage>
</organism>
<sequence length="75" mass="8288">MRASFGATAALTLRGQYLAAAASEQAAKPQDNYSSTHLRFKIIYSSTNHARELWRYSSPHPSWAIPRCCGVRASC</sequence>
<evidence type="ECO:0000313" key="6">
    <source>
        <dbReference type="Proteomes" id="UP000433483"/>
    </source>
</evidence>
<dbReference type="AlphaFoldDB" id="A0A6A3R5T2"/>
<evidence type="ECO:0000313" key="8">
    <source>
        <dbReference type="Proteomes" id="UP000460718"/>
    </source>
</evidence>
<dbReference type="EMBL" id="QXGB01001438">
    <property type="protein sequence ID" value="KAE9190797.1"/>
    <property type="molecule type" value="Genomic_DNA"/>
</dbReference>
<accession>A0A6A3R5T2</accession>
<evidence type="ECO:0000313" key="4">
    <source>
        <dbReference type="EMBL" id="KAE9190797.1"/>
    </source>
</evidence>
<dbReference type="EMBL" id="QXGF01001474">
    <property type="protein sequence ID" value="KAE8929744.1"/>
    <property type="molecule type" value="Genomic_DNA"/>
</dbReference>
<dbReference type="Proteomes" id="UP000460718">
    <property type="component" value="Unassembled WGS sequence"/>
</dbReference>
<dbReference type="Proteomes" id="UP000433483">
    <property type="component" value="Unassembled WGS sequence"/>
</dbReference>
<gene>
    <name evidence="4" type="ORF">PF005_g19113</name>
    <name evidence="3" type="ORF">PF007_g19198</name>
    <name evidence="1" type="ORF">PF009_g20154</name>
    <name evidence="2" type="ORF">PF011_g7825</name>
</gene>
<evidence type="ECO:0000313" key="7">
    <source>
        <dbReference type="Proteomes" id="UP000441208"/>
    </source>
</evidence>
<dbReference type="Proteomes" id="UP000429523">
    <property type="component" value="Unassembled WGS sequence"/>
</dbReference>
<name>A0A6A3R5T2_9STRA</name>
<comment type="caution">
    <text evidence="3">The sequence shown here is derived from an EMBL/GenBank/DDBJ whole genome shotgun (WGS) entry which is preliminary data.</text>
</comment>